<reference evidence="2" key="1">
    <citation type="journal article" date="2019" name="Int. J. Syst. Evol. Microbiol.">
        <title>The Global Catalogue of Microorganisms (GCM) 10K type strain sequencing project: providing services to taxonomists for standard genome sequencing and annotation.</title>
        <authorList>
            <consortium name="The Broad Institute Genomics Platform"/>
            <consortium name="The Broad Institute Genome Sequencing Center for Infectious Disease"/>
            <person name="Wu L."/>
            <person name="Ma J."/>
        </authorList>
    </citation>
    <scope>NUCLEOTIDE SEQUENCE [LARGE SCALE GENOMIC DNA]</scope>
    <source>
        <strain evidence="2">CGMCC 1.15067</strain>
    </source>
</reference>
<organism evidence="1 2">
    <name type="scientific">Paenibacillus nicotianae</name>
    <dbReference type="NCBI Taxonomy" id="1526551"/>
    <lineage>
        <taxon>Bacteria</taxon>
        <taxon>Bacillati</taxon>
        <taxon>Bacillota</taxon>
        <taxon>Bacilli</taxon>
        <taxon>Bacillales</taxon>
        <taxon>Paenibacillaceae</taxon>
        <taxon>Paenibacillus</taxon>
    </lineage>
</organism>
<proteinExistence type="predicted"/>
<keyword evidence="2" id="KW-1185">Reference proteome</keyword>
<dbReference type="EMBL" id="JBHUGF010000011">
    <property type="protein sequence ID" value="MFD1992408.1"/>
    <property type="molecule type" value="Genomic_DNA"/>
</dbReference>
<dbReference type="Proteomes" id="UP001597403">
    <property type="component" value="Unassembled WGS sequence"/>
</dbReference>
<evidence type="ECO:0000313" key="2">
    <source>
        <dbReference type="Proteomes" id="UP001597403"/>
    </source>
</evidence>
<gene>
    <name evidence="1" type="ORF">ACFSGI_20755</name>
</gene>
<evidence type="ECO:0000313" key="1">
    <source>
        <dbReference type="EMBL" id="MFD1992408.1"/>
    </source>
</evidence>
<protein>
    <submittedName>
        <fullName evidence="1">Uncharacterized protein</fullName>
    </submittedName>
</protein>
<comment type="caution">
    <text evidence="1">The sequence shown here is derived from an EMBL/GenBank/DDBJ whole genome shotgun (WGS) entry which is preliminary data.</text>
</comment>
<dbReference type="RefSeq" id="WP_204826108.1">
    <property type="nucleotide sequence ID" value="NZ_JBHUGF010000011.1"/>
</dbReference>
<accession>A0ABW4UXW4</accession>
<sequence>MTIYKLLINTNHFYLEPNKVTIRTALIEYFNISVGGRVIAYQDDQEWEGIVEYQSDWPIASRYYIDLNKSVQRDVPPDINLGRKEGLDSGLPVGYGFSKRELLKAMTDDNMNQYTIQQYLNFSMEALKNKYRTYIRETRKEILKISIDTNSNYLGPDKPTIFLNHIRYFEITTGDRIIGYQDDQEWEGMIESQSHLPEWYQFYIDLNTCIETIIAPEVYKARDDGGSIGMALGEKDTKLFVAEAMFQDGLAIEKIEQYTDIPLLELQTIQEGYIEKINHQMKYE</sequence>
<name>A0ABW4UXW4_9BACL</name>